<keyword evidence="1" id="KW-0812">Transmembrane</keyword>
<accession>A0AAQ4CR26</accession>
<evidence type="ECO:0000313" key="2">
    <source>
        <dbReference type="EMBL" id="BDB98257.1"/>
    </source>
</evidence>
<organism evidence="2 3">
    <name type="scientific">Saccharolobus caldissimus</name>
    <dbReference type="NCBI Taxonomy" id="1702097"/>
    <lineage>
        <taxon>Archaea</taxon>
        <taxon>Thermoproteota</taxon>
        <taxon>Thermoprotei</taxon>
        <taxon>Sulfolobales</taxon>
        <taxon>Sulfolobaceae</taxon>
        <taxon>Saccharolobus</taxon>
    </lineage>
</organism>
<feature type="transmembrane region" description="Helical" evidence="1">
    <location>
        <begin position="123"/>
        <end position="144"/>
    </location>
</feature>
<dbReference type="KEGG" id="scas:SACC_12740"/>
<feature type="transmembrane region" description="Helical" evidence="1">
    <location>
        <begin position="98"/>
        <end position="117"/>
    </location>
</feature>
<evidence type="ECO:0000313" key="3">
    <source>
        <dbReference type="Proteomes" id="UP001319921"/>
    </source>
</evidence>
<name>A0AAQ4CR26_9CREN</name>
<proteinExistence type="predicted"/>
<dbReference type="GeneID" id="68866013"/>
<dbReference type="RefSeq" id="WP_229572170.1">
    <property type="nucleotide sequence ID" value="NZ_AP025226.1"/>
</dbReference>
<keyword evidence="1" id="KW-1133">Transmembrane helix</keyword>
<dbReference type="Proteomes" id="UP001319921">
    <property type="component" value="Chromosome"/>
</dbReference>
<protein>
    <submittedName>
        <fullName evidence="2">Uncharacterized protein</fullName>
    </submittedName>
</protein>
<dbReference type="AlphaFoldDB" id="A0AAQ4CR26"/>
<keyword evidence="1" id="KW-0472">Membrane</keyword>
<sequence>MEKNLIKDSKELANRIIKNEYRKALGKYYLLWSTYSIILFVVYGLLYILNYSSIYGAIIQAFLSIVYIFFTAQFFTRASAASKRYSEVFKLYNSYIRFIYKITFMGFILGSALFYLGYLKNSFLITLIGVLIFVTSIDINLILTYPIAGGIKTYDIIAIVTFSAMMLLYILTIFYIFEITFLTFTLSWIYAGYRSLMEVIEGE</sequence>
<gene>
    <name evidence="2" type="ORF">SACC_12740</name>
</gene>
<reference evidence="2 3" key="1">
    <citation type="journal article" date="2022" name="Microbiol. Resour. Announc.">
        <title>Complete Genome Sequence of the Hyperthermophilic and Acidophilic Archaeon Saccharolobus caldissimus Strain HS-3T.</title>
        <authorList>
            <person name="Sakai H.D."/>
            <person name="Kurosawa N."/>
        </authorList>
    </citation>
    <scope>NUCLEOTIDE SEQUENCE [LARGE SCALE GENOMIC DNA]</scope>
    <source>
        <strain evidence="2 3">JCM32116</strain>
    </source>
</reference>
<evidence type="ECO:0000256" key="1">
    <source>
        <dbReference type="SAM" id="Phobius"/>
    </source>
</evidence>
<feature type="transmembrane region" description="Helical" evidence="1">
    <location>
        <begin position="28"/>
        <end position="48"/>
    </location>
</feature>
<dbReference type="EMBL" id="AP025226">
    <property type="protein sequence ID" value="BDB98257.1"/>
    <property type="molecule type" value="Genomic_DNA"/>
</dbReference>
<keyword evidence="3" id="KW-1185">Reference proteome</keyword>
<feature type="transmembrane region" description="Helical" evidence="1">
    <location>
        <begin position="54"/>
        <end position="77"/>
    </location>
</feature>